<comment type="caution">
    <text evidence="1">The sequence shown here is derived from an EMBL/GenBank/DDBJ whole genome shotgun (WGS) entry which is preliminary data.</text>
</comment>
<dbReference type="Proteomes" id="UP001597112">
    <property type="component" value="Unassembled WGS sequence"/>
</dbReference>
<dbReference type="RefSeq" id="WP_377583540.1">
    <property type="nucleotide sequence ID" value="NZ_JBHTKA010000008.1"/>
</dbReference>
<sequence length="714" mass="81048">MRFNLLVLFVLLSQYGWAQKSWKTFSAEQGAFSVDFPGDPEVKSVNRPTPEGIDIKVNIHMVTAESAIAYVIYNEFPTGFNILDDSLYLQEVARETVLRMKLDTSDIKKITFDGYPGRKFSSKVKDGVTDMRVVLRGNRVYIVAGFFPNKRKDDLAKFISSFKFTPYKKAEWKSHQFAEYSFSADFPGEPVLEEDDESGSTMKAYSGKDINSGNNYSVAIESYSKYDQFESDSAILASRTELYTSAYDSVLLDRDVVVDGRPAKEMILLQGKNHAQLRILTFARGLTGYTLFAFLPPSEIKSDDANRFFKSFKFIGKANGDLLSDKSALLLKDIVSKDTAVWKPAAAAFSNYAFKEKDVEAIHNLIKQSYSDDREPEGSRKEIMFDVLDDIASEKSVAFIEKIFPSLSINPALEFAALRALSQIGSKPSLTALIKLLEKHKPVAEGEWSYNLLFSPYRIDSVNQKFFLLNTLKYLPVKAYKTGIYTLAEHLLENKTLAITELSAQKKIIVQDFQADSEVYLRDSTYQSLYYLTEILGYEPQAPAEIATLKKLTHGFDDYMAVAAATTLFRLKQTPDEARVTELARNLPTRVTFFSGLQEHSLEQHFPKQYANQDSLAVGEFYDYLVGEYDYSEDFNVEIAYKAELNYEGAKKKFYVMRFHDTYEDVTYLGVCGPYTTDKLQVWGGLTNSDFVKDTGKNYKAYLDNYLKTLEEAE</sequence>
<evidence type="ECO:0000313" key="2">
    <source>
        <dbReference type="Proteomes" id="UP001597112"/>
    </source>
</evidence>
<gene>
    <name evidence="1" type="ORF">ACFQ21_24160</name>
</gene>
<evidence type="ECO:0008006" key="3">
    <source>
        <dbReference type="Google" id="ProtNLM"/>
    </source>
</evidence>
<accession>A0ABW3K8N5</accession>
<dbReference type="EMBL" id="JBHTKA010000008">
    <property type="protein sequence ID" value="MFD1002440.1"/>
    <property type="molecule type" value="Genomic_DNA"/>
</dbReference>
<organism evidence="1 2">
    <name type="scientific">Ohtaekwangia kribbensis</name>
    <dbReference type="NCBI Taxonomy" id="688913"/>
    <lineage>
        <taxon>Bacteria</taxon>
        <taxon>Pseudomonadati</taxon>
        <taxon>Bacteroidota</taxon>
        <taxon>Cytophagia</taxon>
        <taxon>Cytophagales</taxon>
        <taxon>Fulvivirgaceae</taxon>
        <taxon>Ohtaekwangia</taxon>
    </lineage>
</organism>
<protein>
    <recommendedName>
        <fullName evidence="3">HEAT repeat-containing protein</fullName>
    </recommendedName>
</protein>
<reference evidence="2" key="1">
    <citation type="journal article" date="2019" name="Int. J. Syst. Evol. Microbiol.">
        <title>The Global Catalogue of Microorganisms (GCM) 10K type strain sequencing project: providing services to taxonomists for standard genome sequencing and annotation.</title>
        <authorList>
            <consortium name="The Broad Institute Genomics Platform"/>
            <consortium name="The Broad Institute Genome Sequencing Center for Infectious Disease"/>
            <person name="Wu L."/>
            <person name="Ma J."/>
        </authorList>
    </citation>
    <scope>NUCLEOTIDE SEQUENCE [LARGE SCALE GENOMIC DNA]</scope>
    <source>
        <strain evidence="2">CCUG 58938</strain>
    </source>
</reference>
<evidence type="ECO:0000313" key="1">
    <source>
        <dbReference type="EMBL" id="MFD1002440.1"/>
    </source>
</evidence>
<name>A0ABW3K8N5_9BACT</name>
<proteinExistence type="predicted"/>
<keyword evidence="2" id="KW-1185">Reference proteome</keyword>